<dbReference type="AlphaFoldDB" id="A0AAW7JZD9"/>
<dbReference type="Proteomes" id="UP000040578">
    <property type="component" value="Unassembled WGS sequence"/>
</dbReference>
<reference evidence="3" key="2">
    <citation type="submission" date="2023-06" db="EMBL/GenBank/DDBJ databases">
        <authorList>
            <person name="Polev D.E."/>
            <person name="Saitova A.T."/>
            <person name="Bogumilchik E.A."/>
            <person name="Kokorina G.I."/>
            <person name="Voskresenskaia E.A."/>
        </authorList>
    </citation>
    <scope>NUCLEOTIDE SEQUENCE</scope>
    <source>
        <strain evidence="3">2145 StPb PI</strain>
    </source>
</reference>
<keyword evidence="1" id="KW-0732">Signal</keyword>
<organism evidence="3 5">
    <name type="scientific">Yersinia nurmii</name>
    <dbReference type="NCBI Taxonomy" id="685706"/>
    <lineage>
        <taxon>Bacteria</taxon>
        <taxon>Pseudomonadati</taxon>
        <taxon>Pseudomonadota</taxon>
        <taxon>Gammaproteobacteria</taxon>
        <taxon>Enterobacterales</taxon>
        <taxon>Yersiniaceae</taxon>
        <taxon>Yersinia</taxon>
    </lineage>
</organism>
<feature type="chain" id="PRO_5043465326" evidence="1">
    <location>
        <begin position="20"/>
        <end position="114"/>
    </location>
</feature>
<evidence type="ECO:0000313" key="4">
    <source>
        <dbReference type="Proteomes" id="UP000040578"/>
    </source>
</evidence>
<evidence type="ECO:0000313" key="2">
    <source>
        <dbReference type="EMBL" id="CNE87459.1"/>
    </source>
</evidence>
<dbReference type="EMBL" id="CPYD01000010">
    <property type="protein sequence ID" value="CNE87459.1"/>
    <property type="molecule type" value="Genomic_DNA"/>
</dbReference>
<sequence length="114" mass="12733">MNKPIIFSLFASLMPMAFADDTPGSSYVIDGTVAAIRVSDQGCRISFSERTVPRENMVWHFSNVPIICNLAKTAYVLREKVRANVEINPNKNYVNTISSIILGDTNARWLPNNL</sequence>
<dbReference type="Proteomes" id="UP001167864">
    <property type="component" value="Unassembled WGS sequence"/>
</dbReference>
<protein>
    <submittedName>
        <fullName evidence="3">Uncharacterized protein</fullName>
    </submittedName>
</protein>
<evidence type="ECO:0000313" key="3">
    <source>
        <dbReference type="EMBL" id="MDN0087648.1"/>
    </source>
</evidence>
<dbReference type="RefSeq" id="WP_049599954.1">
    <property type="nucleotide sequence ID" value="NZ_CPYD01000010.1"/>
</dbReference>
<proteinExistence type="predicted"/>
<accession>A0AAW7JZD9</accession>
<keyword evidence="4" id="KW-1185">Reference proteome</keyword>
<comment type="caution">
    <text evidence="3">The sequence shown here is derived from an EMBL/GenBank/DDBJ whole genome shotgun (WGS) entry which is preliminary data.</text>
</comment>
<dbReference type="EMBL" id="JAUEHU010000008">
    <property type="protein sequence ID" value="MDN0087648.1"/>
    <property type="molecule type" value="Genomic_DNA"/>
</dbReference>
<reference evidence="2 4" key="1">
    <citation type="submission" date="2015-03" db="EMBL/GenBank/DDBJ databases">
        <authorList>
            <consortium name="Pathogen Informatics"/>
            <person name="Murphy D."/>
        </authorList>
    </citation>
    <scope>NUCLEOTIDE SEQUENCE [LARGE SCALE GENOMIC DNA]</scope>
    <source>
        <strain evidence="2">Type strain: CIP110231</strain>
        <strain evidence="4">type strain: CIP110231</strain>
    </source>
</reference>
<evidence type="ECO:0000313" key="5">
    <source>
        <dbReference type="Proteomes" id="UP001167864"/>
    </source>
</evidence>
<feature type="signal peptide" evidence="1">
    <location>
        <begin position="1"/>
        <end position="19"/>
    </location>
</feature>
<name>A0AAW7JZD9_9GAMM</name>
<evidence type="ECO:0000256" key="1">
    <source>
        <dbReference type="SAM" id="SignalP"/>
    </source>
</evidence>
<gene>
    <name evidence="2" type="ORF">ERS137967_02763</name>
    <name evidence="3" type="ORF">QVN42_09620</name>
</gene>